<dbReference type="EMBL" id="CAXJRC010000042">
    <property type="protein sequence ID" value="CAL2108001.1"/>
    <property type="molecule type" value="Genomic_DNA"/>
</dbReference>
<gene>
    <name evidence="3" type="ORF">T190115A13A_50243</name>
</gene>
<feature type="transmembrane region" description="Helical" evidence="1">
    <location>
        <begin position="46"/>
        <end position="65"/>
    </location>
</feature>
<keyword evidence="1" id="KW-1133">Transmembrane helix</keyword>
<dbReference type="Pfam" id="PF01478">
    <property type="entry name" value="Peptidase_A24"/>
    <property type="match status" value="1"/>
</dbReference>
<proteinExistence type="predicted"/>
<evidence type="ECO:0000256" key="1">
    <source>
        <dbReference type="SAM" id="Phobius"/>
    </source>
</evidence>
<reference evidence="3 4" key="1">
    <citation type="submission" date="2024-05" db="EMBL/GenBank/DDBJ databases">
        <authorList>
            <person name="Duchaud E."/>
        </authorList>
    </citation>
    <scope>NUCLEOTIDE SEQUENCE [LARGE SCALE GENOMIC DNA]</scope>
    <source>
        <strain evidence="3">Ena-SAMPLE-TAB-13-05-2024-13:56:06:370-140305</strain>
    </source>
</reference>
<evidence type="ECO:0000259" key="2">
    <source>
        <dbReference type="Pfam" id="PF01478"/>
    </source>
</evidence>
<dbReference type="RefSeq" id="WP_412766825.1">
    <property type="nucleotide sequence ID" value="NZ_CAXIYA010000011.1"/>
</dbReference>
<protein>
    <recommendedName>
        <fullName evidence="2">Prepilin type IV endopeptidase peptidase domain-containing protein</fullName>
    </recommendedName>
</protein>
<accession>A0ABP1FE15</accession>
<evidence type="ECO:0000313" key="4">
    <source>
        <dbReference type="Proteomes" id="UP001497602"/>
    </source>
</evidence>
<dbReference type="InterPro" id="IPR000045">
    <property type="entry name" value="Prepilin_IV_endopep_pep"/>
</dbReference>
<sequence length="156" mass="17669">MIYIYLILLLIIFYQDSKERKVSAWVLITTIVLGGTIYYLNTLPSVFILNVSTNIGFILIIIGILHLYSKFKMKKKINEGIGLGDVLFFITLAVSFPITSFLILLSLSLVFSLLLFLIVKPNLQQKVAPLAGLQALFLFIILFINLTFNFVNLYAL</sequence>
<dbReference type="Proteomes" id="UP001497602">
    <property type="component" value="Unassembled WGS sequence"/>
</dbReference>
<feature type="domain" description="Prepilin type IV endopeptidase peptidase" evidence="2">
    <location>
        <begin position="4"/>
        <end position="116"/>
    </location>
</feature>
<keyword evidence="4" id="KW-1185">Reference proteome</keyword>
<evidence type="ECO:0000313" key="3">
    <source>
        <dbReference type="EMBL" id="CAL2108001.1"/>
    </source>
</evidence>
<feature type="transmembrane region" description="Helical" evidence="1">
    <location>
        <begin position="86"/>
        <end position="119"/>
    </location>
</feature>
<organism evidence="3 4">
    <name type="scientific">Tenacibaculum vairaonense</name>
    <dbReference type="NCBI Taxonomy" id="3137860"/>
    <lineage>
        <taxon>Bacteria</taxon>
        <taxon>Pseudomonadati</taxon>
        <taxon>Bacteroidota</taxon>
        <taxon>Flavobacteriia</taxon>
        <taxon>Flavobacteriales</taxon>
        <taxon>Flavobacteriaceae</taxon>
        <taxon>Tenacibaculum</taxon>
    </lineage>
</organism>
<dbReference type="Gene3D" id="1.20.120.1220">
    <property type="match status" value="1"/>
</dbReference>
<name>A0ABP1FE15_9FLAO</name>
<keyword evidence="1" id="KW-0472">Membrane</keyword>
<feature type="transmembrane region" description="Helical" evidence="1">
    <location>
        <begin position="131"/>
        <end position="155"/>
    </location>
</feature>
<feature type="transmembrane region" description="Helical" evidence="1">
    <location>
        <begin position="22"/>
        <end position="40"/>
    </location>
</feature>
<comment type="caution">
    <text evidence="3">The sequence shown here is derived from an EMBL/GenBank/DDBJ whole genome shotgun (WGS) entry which is preliminary data.</text>
</comment>
<keyword evidence="1" id="KW-0812">Transmembrane</keyword>